<keyword evidence="1" id="KW-0472">Membrane</keyword>
<proteinExistence type="predicted"/>
<keyword evidence="1" id="KW-0812">Transmembrane</keyword>
<reference evidence="2" key="1">
    <citation type="submission" date="2021-06" db="EMBL/GenBank/DDBJ databases">
        <authorList>
            <person name="Hodson N. C."/>
            <person name="Mongue J. A."/>
            <person name="Jaron S. K."/>
        </authorList>
    </citation>
    <scope>NUCLEOTIDE SEQUENCE</scope>
</reference>
<organism evidence="2 3">
    <name type="scientific">Allacma fusca</name>
    <dbReference type="NCBI Taxonomy" id="39272"/>
    <lineage>
        <taxon>Eukaryota</taxon>
        <taxon>Metazoa</taxon>
        <taxon>Ecdysozoa</taxon>
        <taxon>Arthropoda</taxon>
        <taxon>Hexapoda</taxon>
        <taxon>Collembola</taxon>
        <taxon>Symphypleona</taxon>
        <taxon>Sminthuridae</taxon>
        <taxon>Allacma</taxon>
    </lineage>
</organism>
<evidence type="ECO:0000256" key="1">
    <source>
        <dbReference type="SAM" id="Phobius"/>
    </source>
</evidence>
<evidence type="ECO:0000313" key="3">
    <source>
        <dbReference type="Proteomes" id="UP000708208"/>
    </source>
</evidence>
<name>A0A8J2JXU3_9HEXA</name>
<feature type="non-terminal residue" evidence="2">
    <location>
        <position position="1"/>
    </location>
</feature>
<dbReference type="EMBL" id="CAJVCH010103917">
    <property type="protein sequence ID" value="CAG7723930.1"/>
    <property type="molecule type" value="Genomic_DNA"/>
</dbReference>
<protein>
    <submittedName>
        <fullName evidence="2">Uncharacterized protein</fullName>
    </submittedName>
</protein>
<evidence type="ECO:0000313" key="2">
    <source>
        <dbReference type="EMBL" id="CAG7723930.1"/>
    </source>
</evidence>
<gene>
    <name evidence="2" type="ORF">AFUS01_LOCUS12985</name>
</gene>
<accession>A0A8J2JXU3</accession>
<feature type="transmembrane region" description="Helical" evidence="1">
    <location>
        <begin position="12"/>
        <end position="32"/>
    </location>
</feature>
<feature type="transmembrane region" description="Helical" evidence="1">
    <location>
        <begin position="128"/>
        <end position="152"/>
    </location>
</feature>
<comment type="caution">
    <text evidence="2">The sequence shown here is derived from an EMBL/GenBank/DDBJ whole genome shotgun (WGS) entry which is preliminary data.</text>
</comment>
<dbReference type="AlphaFoldDB" id="A0A8J2JXU3"/>
<keyword evidence="3" id="KW-1185">Reference proteome</keyword>
<dbReference type="Proteomes" id="UP000708208">
    <property type="component" value="Unassembled WGS sequence"/>
</dbReference>
<sequence>DELARDECKRILWMFLVIMIVQPVPVMFTYLAEYQDRKYWQSVGIPQSVYPFLVPLFALDEYIISVYSSIGVTVTCFGIFIYIRVSNQWLRAVYDRSLKSTDEESHVEYKTLQIFNTIMNDLYHNVTAFGMVTIFIHMVFCNCAAVRFFSAMPFPANLMFPLGSTIATWWSVSVFGAAGKNTDLSEEFIKTYGLTTSKEKKAFAASFRSISVDVSKMFPLKRSTIIGYLQEAVSYTITMLLTT</sequence>
<feature type="transmembrane region" description="Helical" evidence="1">
    <location>
        <begin position="62"/>
        <end position="83"/>
    </location>
</feature>
<keyword evidence="1" id="KW-1133">Transmembrane helix</keyword>